<proteinExistence type="predicted"/>
<accession>J1JYZ4</accession>
<feature type="binding site" description="covalent" evidence="12">
    <location>
        <position position="186"/>
    </location>
    <ligand>
        <name>heme c</name>
        <dbReference type="ChEBI" id="CHEBI:61717"/>
        <label>2</label>
    </ligand>
</feature>
<dbReference type="InterPro" id="IPR008168">
    <property type="entry name" value="Cyt_C_IC"/>
</dbReference>
<dbReference type="GO" id="GO:0016614">
    <property type="term" value="F:oxidoreductase activity, acting on CH-OH group of donors"/>
    <property type="evidence" value="ECO:0007669"/>
    <property type="project" value="InterPro"/>
</dbReference>
<dbReference type="Gene3D" id="1.10.760.10">
    <property type="entry name" value="Cytochrome c-like domain"/>
    <property type="match status" value="3"/>
</dbReference>
<evidence type="ECO:0000256" key="9">
    <source>
        <dbReference type="ARBA" id="ARBA00022982"/>
    </source>
</evidence>
<dbReference type="SUPFAM" id="SSF46626">
    <property type="entry name" value="Cytochrome c"/>
    <property type="match status" value="3"/>
</dbReference>
<feature type="binding site" description="covalent" evidence="12">
    <location>
        <position position="39"/>
    </location>
    <ligand>
        <name>heme c</name>
        <dbReference type="ChEBI" id="CHEBI:61717"/>
        <label>1</label>
    </ligand>
</feature>
<keyword evidence="2" id="KW-0813">Transport</keyword>
<evidence type="ECO:0000313" key="18">
    <source>
        <dbReference type="Proteomes" id="UP000008952"/>
    </source>
</evidence>
<keyword evidence="5" id="KW-0679">Respiratory chain</keyword>
<evidence type="ECO:0000256" key="11">
    <source>
        <dbReference type="ARBA" id="ARBA00023136"/>
    </source>
</evidence>
<keyword evidence="18" id="KW-1185">Reference proteome</keyword>
<comment type="caution">
    <text evidence="17">The sequence shown here is derived from an EMBL/GenBank/DDBJ whole genome shotgun (WGS) entry which is preliminary data.</text>
</comment>
<feature type="domain" description="Cytochrome c" evidence="16">
    <location>
        <begin position="168"/>
        <end position="277"/>
    </location>
</feature>
<evidence type="ECO:0000256" key="10">
    <source>
        <dbReference type="ARBA" id="ARBA00023004"/>
    </source>
</evidence>
<comment type="subcellular location">
    <subcellularLocation>
        <location evidence="1">Cell membrane</location>
    </subcellularLocation>
</comment>
<keyword evidence="8" id="KW-0677">Repeat</keyword>
<evidence type="ECO:0000256" key="3">
    <source>
        <dbReference type="ARBA" id="ARBA00022475"/>
    </source>
</evidence>
<feature type="signal peptide" evidence="15">
    <location>
        <begin position="1"/>
        <end position="20"/>
    </location>
</feature>
<dbReference type="GO" id="GO:0020037">
    <property type="term" value="F:heme binding"/>
    <property type="evidence" value="ECO:0007669"/>
    <property type="project" value="InterPro"/>
</dbReference>
<reference evidence="17 18" key="1">
    <citation type="submission" date="2012-03" db="EMBL/GenBank/DDBJ databases">
        <title>The Genome Sequence of Bartonella tamiae Th239.</title>
        <authorList>
            <consortium name="The Broad Institute Genome Sequencing Platform"/>
            <consortium name="The Broad Institute Genome Sequencing Center for Infectious Disease"/>
            <person name="Feldgarden M."/>
            <person name="Kirby J."/>
            <person name="Kosoy M."/>
            <person name="Birtles R."/>
            <person name="Probert W.S."/>
            <person name="Chiaraviglio L."/>
            <person name="Young S.K."/>
            <person name="Zeng Q."/>
            <person name="Gargeya S."/>
            <person name="Fitzgerald M."/>
            <person name="Haas B."/>
            <person name="Abouelleil A."/>
            <person name="Alvarado L."/>
            <person name="Arachchi H.M."/>
            <person name="Berlin A."/>
            <person name="Chapman S.B."/>
            <person name="Gearin G."/>
            <person name="Goldberg J."/>
            <person name="Griggs A."/>
            <person name="Gujja S."/>
            <person name="Hansen M."/>
            <person name="Heiman D."/>
            <person name="Howarth C."/>
            <person name="Larimer J."/>
            <person name="Lui A."/>
            <person name="MacDonald P.J.P."/>
            <person name="McCowen C."/>
            <person name="Montmayeur A."/>
            <person name="Murphy C."/>
            <person name="Neiman D."/>
            <person name="Pearson M."/>
            <person name="Priest M."/>
            <person name="Roberts A."/>
            <person name="Saif S."/>
            <person name="Shea T."/>
            <person name="Sisk P."/>
            <person name="Stolte C."/>
            <person name="Sykes S."/>
            <person name="Wortman J."/>
            <person name="Nusbaum C."/>
            <person name="Birren B."/>
        </authorList>
    </citation>
    <scope>NUCLEOTIDE SEQUENCE [LARGE SCALE GENOMIC DNA]</scope>
    <source>
        <strain evidence="17 18">Th239</strain>
    </source>
</reference>
<dbReference type="HOGENOM" id="CLU_028594_0_1_5"/>
<keyword evidence="7 15" id="KW-0732">Signal</keyword>
<gene>
    <name evidence="17" type="ORF">ME5_00733</name>
</gene>
<feature type="domain" description="Cytochrome c" evidence="16">
    <location>
        <begin position="330"/>
        <end position="418"/>
    </location>
</feature>
<evidence type="ECO:0000256" key="7">
    <source>
        <dbReference type="ARBA" id="ARBA00022729"/>
    </source>
</evidence>
<dbReference type="GO" id="GO:0005506">
    <property type="term" value="F:iron ion binding"/>
    <property type="evidence" value="ECO:0007669"/>
    <property type="project" value="InterPro"/>
</dbReference>
<keyword evidence="4 12" id="KW-0349">Heme</keyword>
<evidence type="ECO:0000256" key="5">
    <source>
        <dbReference type="ARBA" id="ARBA00022660"/>
    </source>
</evidence>
<evidence type="ECO:0000313" key="17">
    <source>
        <dbReference type="EMBL" id="EJF90332.1"/>
    </source>
</evidence>
<comment type="cofactor">
    <cofactor evidence="12">
        <name>heme c</name>
        <dbReference type="ChEBI" id="CHEBI:61717"/>
    </cofactor>
    <text evidence="12">Binds 3 heme c groups covalently per subunit.</text>
</comment>
<dbReference type="InterPro" id="IPR051459">
    <property type="entry name" value="Cytochrome_c-type_DH"/>
</dbReference>
<name>J1JYZ4_9HYPH</name>
<keyword evidence="14" id="KW-0812">Transmembrane</keyword>
<keyword evidence="14" id="KW-1133">Transmembrane helix</keyword>
<dbReference type="InterPro" id="IPR009056">
    <property type="entry name" value="Cyt_c-like_dom"/>
</dbReference>
<evidence type="ECO:0000256" key="2">
    <source>
        <dbReference type="ARBA" id="ARBA00022448"/>
    </source>
</evidence>
<evidence type="ECO:0000256" key="1">
    <source>
        <dbReference type="ARBA" id="ARBA00004236"/>
    </source>
</evidence>
<keyword evidence="9" id="KW-0249">Electron transport</keyword>
<feature type="binding site" description="covalent" evidence="12">
    <location>
        <position position="42"/>
    </location>
    <ligand>
        <name>heme c</name>
        <dbReference type="ChEBI" id="CHEBI:61717"/>
        <label>1</label>
    </ligand>
</feature>
<evidence type="ECO:0000256" key="12">
    <source>
        <dbReference type="PIRSR" id="PIRSR000018-50"/>
    </source>
</evidence>
<dbReference type="STRING" id="1094558.ME5_00733"/>
<dbReference type="Pfam" id="PF00034">
    <property type="entry name" value="Cytochrom_C"/>
    <property type="match status" value="2"/>
</dbReference>
<dbReference type="AlphaFoldDB" id="J1JYZ4"/>
<dbReference type="InterPro" id="IPR036909">
    <property type="entry name" value="Cyt_c-like_dom_sf"/>
</dbReference>
<keyword evidence="3" id="KW-1003">Cell membrane</keyword>
<keyword evidence="6 13" id="KW-0479">Metal-binding</keyword>
<dbReference type="PANTHER" id="PTHR35008:SF8">
    <property type="entry name" value="ALCOHOL DEHYDROGENASE CYTOCHROME C SUBUNIT"/>
    <property type="match status" value="1"/>
</dbReference>
<evidence type="ECO:0000256" key="6">
    <source>
        <dbReference type="ARBA" id="ARBA00022723"/>
    </source>
</evidence>
<keyword evidence="10 13" id="KW-0408">Iron</keyword>
<dbReference type="EMBL" id="AIMB01000007">
    <property type="protein sequence ID" value="EJF90332.1"/>
    <property type="molecule type" value="Genomic_DNA"/>
</dbReference>
<dbReference type="GO" id="GO:0009055">
    <property type="term" value="F:electron transfer activity"/>
    <property type="evidence" value="ECO:0007669"/>
    <property type="project" value="InterPro"/>
</dbReference>
<evidence type="ECO:0000259" key="16">
    <source>
        <dbReference type="PROSITE" id="PS51007"/>
    </source>
</evidence>
<dbReference type="GO" id="GO:0005886">
    <property type="term" value="C:plasma membrane"/>
    <property type="evidence" value="ECO:0007669"/>
    <property type="project" value="UniProtKB-SubCell"/>
</dbReference>
<sequence>MKSLIFSLLAFMFATVGSIAQDSLDKISKGEYIARASDCVACHTANENKPYAGGYAVGTPFGTVYSSNITSSKKFGIGDWSEKEFADAVRQGISKSKGRLYPAMPYDAYHAMSDDDVSALYAYLQTTKPVDEAPKTTKLTFPFNMRFLMIGWNIFNVSSGSNHVEELDNLSRGRYLVDVLGHCGTCHTPRNFMMGLDTSKHLAGSSAGGWHAPNITSDKIAGIGSWSDEEIATYLRTGHINGKGSAAGDMAEVIQNSTQYYNDRDLKAVVAYLRTIPAISDPHQKRARSDFGQPVSNKYDIFNEQEQRYFASVEDKENENKNITDERANISALDGQILFNNSCASCHQPSGSGVKGGYYPSLYHNSTVGAVDSSNLILTILNGVSRKTAEEYAFMPAYKDTFSDAQIASVANYVLQKWGNPDAHVSEQKVNDLRLMKPNYSSTPLLVLFWGGVAFALVVLLFIIHLIIRRKRTKY</sequence>
<feature type="binding site" description="axial binding residue" evidence="13">
    <location>
        <position position="187"/>
    </location>
    <ligand>
        <name>heme c</name>
        <dbReference type="ChEBI" id="CHEBI:61717"/>
        <label>2</label>
    </ligand>
    <ligandPart>
        <name>Fe</name>
        <dbReference type="ChEBI" id="CHEBI:18248"/>
    </ligandPart>
</feature>
<dbReference type="PIRSF" id="PIRSF000018">
    <property type="entry name" value="Mb_ADH_cyt_c"/>
    <property type="match status" value="1"/>
</dbReference>
<dbReference type="PATRIC" id="fig|1094558.3.peg.801"/>
<feature type="binding site" description="axial binding residue" evidence="13">
    <location>
        <position position="43"/>
    </location>
    <ligand>
        <name>heme c</name>
        <dbReference type="ChEBI" id="CHEBI:61717"/>
        <label>1</label>
    </ligand>
    <ligandPart>
        <name>Fe</name>
        <dbReference type="ChEBI" id="CHEBI:18248"/>
    </ligandPart>
</feature>
<evidence type="ECO:0000256" key="4">
    <source>
        <dbReference type="ARBA" id="ARBA00022617"/>
    </source>
</evidence>
<feature type="transmembrane region" description="Helical" evidence="14">
    <location>
        <begin position="445"/>
        <end position="468"/>
    </location>
</feature>
<dbReference type="eggNOG" id="COG2010">
    <property type="taxonomic scope" value="Bacteria"/>
</dbReference>
<dbReference type="PRINTS" id="PR00605">
    <property type="entry name" value="CYTCHROMECIC"/>
</dbReference>
<feature type="binding site" description="covalent" evidence="12">
    <location>
        <position position="343"/>
    </location>
    <ligand>
        <name>heme c</name>
        <dbReference type="ChEBI" id="CHEBI:61717"/>
        <label>3</label>
    </ligand>
</feature>
<organism evidence="17 18">
    <name type="scientific">Bartonella tamiae Th239</name>
    <dbReference type="NCBI Taxonomy" id="1094558"/>
    <lineage>
        <taxon>Bacteria</taxon>
        <taxon>Pseudomonadati</taxon>
        <taxon>Pseudomonadota</taxon>
        <taxon>Alphaproteobacteria</taxon>
        <taxon>Hyphomicrobiales</taxon>
        <taxon>Bartonellaceae</taxon>
        <taxon>Bartonella</taxon>
    </lineage>
</organism>
<feature type="binding site" description="axial binding residue" evidence="13">
    <location>
        <position position="347"/>
    </location>
    <ligand>
        <name>heme c</name>
        <dbReference type="ChEBI" id="CHEBI:61717"/>
        <label>3</label>
    </ligand>
    <ligandPart>
        <name>Fe</name>
        <dbReference type="ChEBI" id="CHEBI:18248"/>
    </ligandPart>
</feature>
<feature type="domain" description="Cytochrome c" evidence="16">
    <location>
        <begin position="25"/>
        <end position="128"/>
    </location>
</feature>
<dbReference type="PROSITE" id="PS51007">
    <property type="entry name" value="CYTC"/>
    <property type="match status" value="3"/>
</dbReference>
<feature type="chain" id="PRO_5003744134" description="Cytochrome c domain-containing protein" evidence="15">
    <location>
        <begin position="21"/>
        <end position="475"/>
    </location>
</feature>
<dbReference type="InterPro" id="IPR014353">
    <property type="entry name" value="Membr-bd_ADH_cyt_c"/>
</dbReference>
<dbReference type="PANTHER" id="PTHR35008">
    <property type="entry name" value="BLL4482 PROTEIN-RELATED"/>
    <property type="match status" value="1"/>
</dbReference>
<evidence type="ECO:0000256" key="13">
    <source>
        <dbReference type="PIRSR" id="PIRSR000018-51"/>
    </source>
</evidence>
<dbReference type="Proteomes" id="UP000008952">
    <property type="component" value="Unassembled WGS sequence"/>
</dbReference>
<feature type="binding site" description="covalent" evidence="12">
    <location>
        <position position="346"/>
    </location>
    <ligand>
        <name>heme c</name>
        <dbReference type="ChEBI" id="CHEBI:61717"/>
        <label>3</label>
    </ligand>
</feature>
<feature type="binding site" description="covalent" evidence="12">
    <location>
        <position position="183"/>
    </location>
    <ligand>
        <name>heme c</name>
        <dbReference type="ChEBI" id="CHEBI:61717"/>
        <label>2</label>
    </ligand>
</feature>
<protein>
    <recommendedName>
        <fullName evidence="16">Cytochrome c domain-containing protein</fullName>
    </recommendedName>
</protein>
<dbReference type="RefSeq" id="WP_008038532.1">
    <property type="nucleotide sequence ID" value="NZ_JH725147.1"/>
</dbReference>
<evidence type="ECO:0000256" key="8">
    <source>
        <dbReference type="ARBA" id="ARBA00022737"/>
    </source>
</evidence>
<dbReference type="OrthoDB" id="9811281at2"/>
<evidence type="ECO:0000256" key="15">
    <source>
        <dbReference type="SAM" id="SignalP"/>
    </source>
</evidence>
<evidence type="ECO:0000256" key="14">
    <source>
        <dbReference type="SAM" id="Phobius"/>
    </source>
</evidence>
<keyword evidence="11 14" id="KW-0472">Membrane</keyword>